<feature type="signal peptide" evidence="1">
    <location>
        <begin position="1"/>
        <end position="21"/>
    </location>
</feature>
<dbReference type="OrthoDB" id="4750212at2"/>
<reference evidence="2 3" key="1">
    <citation type="submission" date="2016-12" db="EMBL/GenBank/DDBJ databases">
        <title>Diversity of luminous bacteria.</title>
        <authorList>
            <person name="Yoshizawa S."/>
            <person name="Kogure K."/>
        </authorList>
    </citation>
    <scope>NUCLEOTIDE SEQUENCE [LARGE SCALE GENOMIC DNA]</scope>
    <source>
        <strain evidence="2 3">SA4-48</strain>
    </source>
</reference>
<gene>
    <name evidence="2" type="ORF">BTO11_02975</name>
</gene>
<keyword evidence="3" id="KW-1185">Reference proteome</keyword>
<feature type="chain" id="PRO_5015423832" description="Pilus assembly protein PilP" evidence="1">
    <location>
        <begin position="22"/>
        <end position="151"/>
    </location>
</feature>
<sequence>MKQKTFLILTLLSAATFTAQAKINTQALQACSTIKNDQNRLLCYDKAIAEKPLKDDLTTEVPVTSEDFGLEHKDINGDRAQEIRSVVGSIKKTHYGKLIITLNNNQQWRQVGSDRMFLKEGDKIVIARGVFNSFLLAKEGKNSTIRVTRIQ</sequence>
<organism evidence="2 3">
    <name type="scientific">Psychrosphaera saromensis</name>
    <dbReference type="NCBI Taxonomy" id="716813"/>
    <lineage>
        <taxon>Bacteria</taxon>
        <taxon>Pseudomonadati</taxon>
        <taxon>Pseudomonadota</taxon>
        <taxon>Gammaproteobacteria</taxon>
        <taxon>Alteromonadales</taxon>
        <taxon>Pseudoalteromonadaceae</taxon>
        <taxon>Psychrosphaera</taxon>
    </lineage>
</organism>
<dbReference type="Proteomes" id="UP000239007">
    <property type="component" value="Unassembled WGS sequence"/>
</dbReference>
<dbReference type="AlphaFoldDB" id="A0A2S7USK2"/>
<comment type="caution">
    <text evidence="2">The sequence shown here is derived from an EMBL/GenBank/DDBJ whole genome shotgun (WGS) entry which is preliminary data.</text>
</comment>
<dbReference type="EMBL" id="MSCH01000003">
    <property type="protein sequence ID" value="PQJ52719.1"/>
    <property type="molecule type" value="Genomic_DNA"/>
</dbReference>
<proteinExistence type="predicted"/>
<evidence type="ECO:0000313" key="2">
    <source>
        <dbReference type="EMBL" id="PQJ52719.1"/>
    </source>
</evidence>
<dbReference type="RefSeq" id="WP_105051185.1">
    <property type="nucleotide sequence ID" value="NZ_BMYG01000004.1"/>
</dbReference>
<evidence type="ECO:0000313" key="3">
    <source>
        <dbReference type="Proteomes" id="UP000239007"/>
    </source>
</evidence>
<evidence type="ECO:0008006" key="4">
    <source>
        <dbReference type="Google" id="ProtNLM"/>
    </source>
</evidence>
<name>A0A2S7USK2_9GAMM</name>
<evidence type="ECO:0000256" key="1">
    <source>
        <dbReference type="SAM" id="SignalP"/>
    </source>
</evidence>
<keyword evidence="1" id="KW-0732">Signal</keyword>
<protein>
    <recommendedName>
        <fullName evidence="4">Pilus assembly protein PilP</fullName>
    </recommendedName>
</protein>
<accession>A0A2S7USK2</accession>